<gene>
    <name evidence="9" type="primary">Xkr5</name>
    <name evidence="9" type="ORF">GTO95_0006060</name>
</gene>
<dbReference type="InterPro" id="IPR018629">
    <property type="entry name" value="XK-rel"/>
</dbReference>
<feature type="compositionally biased region" description="Basic and acidic residues" evidence="8">
    <location>
        <begin position="502"/>
        <end position="515"/>
    </location>
</feature>
<feature type="compositionally biased region" description="Polar residues" evidence="8">
    <location>
        <begin position="525"/>
        <end position="546"/>
    </location>
</feature>
<proteinExistence type="inferred from homology"/>
<feature type="transmembrane region" description="Helical" evidence="7">
    <location>
        <begin position="282"/>
        <end position="300"/>
    </location>
</feature>
<dbReference type="Proteomes" id="UP000736164">
    <property type="component" value="Unassembled WGS sequence"/>
</dbReference>
<evidence type="ECO:0000256" key="5">
    <source>
        <dbReference type="ARBA" id="ARBA00022989"/>
    </source>
</evidence>
<keyword evidence="10" id="KW-1185">Reference proteome</keyword>
<keyword evidence="6 7" id="KW-0472">Membrane</keyword>
<organism evidence="9 10">
    <name type="scientific">Atractosteus spatula</name>
    <name type="common">Alligator gar</name>
    <name type="synonym">Lepisosteus spatula</name>
    <dbReference type="NCBI Taxonomy" id="7917"/>
    <lineage>
        <taxon>Eukaryota</taxon>
        <taxon>Metazoa</taxon>
        <taxon>Chordata</taxon>
        <taxon>Craniata</taxon>
        <taxon>Vertebrata</taxon>
        <taxon>Euteleostomi</taxon>
        <taxon>Actinopterygii</taxon>
        <taxon>Neopterygii</taxon>
        <taxon>Holostei</taxon>
        <taxon>Semionotiformes</taxon>
        <taxon>Lepisosteidae</taxon>
        <taxon>Atractosteus</taxon>
    </lineage>
</organism>
<feature type="non-terminal residue" evidence="9">
    <location>
        <position position="1"/>
    </location>
</feature>
<evidence type="ECO:0000256" key="1">
    <source>
        <dbReference type="ARBA" id="ARBA00004651"/>
    </source>
</evidence>
<feature type="compositionally biased region" description="Basic and acidic residues" evidence="8">
    <location>
        <begin position="481"/>
        <end position="490"/>
    </location>
</feature>
<comment type="caution">
    <text evidence="9">The sequence shown here is derived from an EMBL/GenBank/DDBJ whole genome shotgun (WGS) entry which is preliminary data.</text>
</comment>
<protein>
    <recommendedName>
        <fullName evidence="7">XK-related protein</fullName>
    </recommendedName>
</protein>
<evidence type="ECO:0000256" key="6">
    <source>
        <dbReference type="ARBA" id="ARBA00023136"/>
    </source>
</evidence>
<feature type="non-terminal residue" evidence="9">
    <location>
        <position position="625"/>
    </location>
</feature>
<dbReference type="EMBL" id="JAAWVO010040568">
    <property type="protein sequence ID" value="MBN3318613.1"/>
    <property type="molecule type" value="Genomic_DNA"/>
</dbReference>
<evidence type="ECO:0000256" key="4">
    <source>
        <dbReference type="ARBA" id="ARBA00022692"/>
    </source>
</evidence>
<evidence type="ECO:0000256" key="7">
    <source>
        <dbReference type="RuleBase" id="RU910716"/>
    </source>
</evidence>
<feature type="transmembrane region" description="Helical" evidence="7">
    <location>
        <begin position="252"/>
        <end position="270"/>
    </location>
</feature>
<dbReference type="AlphaFoldDB" id="A0A8J7NUA9"/>
<evidence type="ECO:0000256" key="8">
    <source>
        <dbReference type="SAM" id="MobiDB-lite"/>
    </source>
</evidence>
<feature type="transmembrane region" description="Helical" evidence="7">
    <location>
        <begin position="49"/>
        <end position="72"/>
    </location>
</feature>
<feature type="transmembrane region" description="Helical" evidence="7">
    <location>
        <begin position="220"/>
        <end position="240"/>
    </location>
</feature>
<comment type="subcellular location">
    <subcellularLocation>
        <location evidence="1">Cell membrane</location>
        <topology evidence="1">Multi-pass membrane protein</topology>
    </subcellularLocation>
    <subcellularLocation>
        <location evidence="7">Membrane</location>
        <topology evidence="7">Multi-pass membrane protein</topology>
    </subcellularLocation>
</comment>
<sequence length="625" mass="67861">RMMAPTERTGCVAAWSQVILFSVSAVVILAERTALIFSLVHYLLMGQMWWAGLTLGLTLPGAGVQVLSFLWYRADGARGWPLLLVHFLQLGLYRRYWDCILCFCRAQGTVGELGAVVMQQADVSALRLLEALLLSLPQALLQTYLLMTTDVGLLSPGKLALCCALCLLSLSWALVLYSRACCLIRPGHLTMPPAALLCQLLWRVGMLGARISSLMFFARVFHWWVYGVAGFHWLVASFWLVSQQTDICSSTWHWRLFNCILGAVHVFFFLNVKDGPSRFRVAGFYVVMLLENATLLLSASDFLSAASWDNTGVSTAVLCSFLMGLTSLVLYYRFLHPKSTEISQSLRHGQMGSACWEKGESSFSLGDKTMAASSVHAPGSCCRTGAAGSLVGHAGTCGAEPGGQCRHHHWLLVRLALKTGDLAKINHSYGAGGTAAILDVEEFIPETKDGPSSPVSDWEHAVIPFSECPREESQSAADPAFPKDHEKGGKMEMGTPLGSQESEFRRGSPEGKSVLDDSPEPNVCPTESSSTLYFSADPQSPSSASNPGLEKEVPGLGADNLGELSPISSDMTYPHQELKGLLGRVEPRFTSTPKVEPGAQEFTGARAGVARRQLVPSRKDEAGHL</sequence>
<evidence type="ECO:0000313" key="9">
    <source>
        <dbReference type="EMBL" id="MBN3318613.1"/>
    </source>
</evidence>
<reference evidence="9" key="1">
    <citation type="journal article" date="2021" name="Cell">
        <title>Tracing the genetic footprints of vertebrate landing in non-teleost ray-finned fishes.</title>
        <authorList>
            <person name="Bi X."/>
            <person name="Wang K."/>
            <person name="Yang L."/>
            <person name="Pan H."/>
            <person name="Jiang H."/>
            <person name="Wei Q."/>
            <person name="Fang M."/>
            <person name="Yu H."/>
            <person name="Zhu C."/>
            <person name="Cai Y."/>
            <person name="He Y."/>
            <person name="Gan X."/>
            <person name="Zeng H."/>
            <person name="Yu D."/>
            <person name="Zhu Y."/>
            <person name="Jiang H."/>
            <person name="Qiu Q."/>
            <person name="Yang H."/>
            <person name="Zhang Y.E."/>
            <person name="Wang W."/>
            <person name="Zhu M."/>
            <person name="He S."/>
            <person name="Zhang G."/>
        </authorList>
    </citation>
    <scope>NUCLEOTIDE SEQUENCE</scope>
    <source>
        <strain evidence="9">Allg_001</strain>
    </source>
</reference>
<dbReference type="PANTHER" id="PTHR16024">
    <property type="entry name" value="XK-RELATED PROTEIN"/>
    <property type="match status" value="1"/>
</dbReference>
<keyword evidence="3" id="KW-1003">Cell membrane</keyword>
<dbReference type="Pfam" id="PF09815">
    <property type="entry name" value="XK-related"/>
    <property type="match status" value="1"/>
</dbReference>
<feature type="region of interest" description="Disordered" evidence="8">
    <location>
        <begin position="466"/>
        <end position="571"/>
    </location>
</feature>
<evidence type="ECO:0000256" key="2">
    <source>
        <dbReference type="ARBA" id="ARBA00008789"/>
    </source>
</evidence>
<evidence type="ECO:0000313" key="10">
    <source>
        <dbReference type="Proteomes" id="UP000736164"/>
    </source>
</evidence>
<name>A0A8J7NUA9_ATRSP</name>
<dbReference type="GO" id="GO:0005886">
    <property type="term" value="C:plasma membrane"/>
    <property type="evidence" value="ECO:0007669"/>
    <property type="project" value="UniProtKB-SubCell"/>
</dbReference>
<feature type="transmembrane region" description="Helical" evidence="7">
    <location>
        <begin position="312"/>
        <end position="332"/>
    </location>
</feature>
<keyword evidence="5 7" id="KW-1133">Transmembrane helix</keyword>
<accession>A0A8J7NUA9</accession>
<dbReference type="InterPro" id="IPR050895">
    <property type="entry name" value="XK-related_scramblase"/>
</dbReference>
<keyword evidence="4 7" id="KW-0812">Transmembrane</keyword>
<evidence type="ECO:0000256" key="3">
    <source>
        <dbReference type="ARBA" id="ARBA00022475"/>
    </source>
</evidence>
<dbReference type="PANTHER" id="PTHR16024:SF15">
    <property type="entry name" value="XK-RELATED PROTEIN 5"/>
    <property type="match status" value="1"/>
</dbReference>
<comment type="similarity">
    <text evidence="2 7">Belongs to the XK family.</text>
</comment>